<dbReference type="PANTHER" id="PTHR35043">
    <property type="entry name" value="TRANSCRIPTION FACTOR DOMAIN-CONTAINING PROTEIN"/>
    <property type="match status" value="1"/>
</dbReference>
<proteinExistence type="predicted"/>
<name>A0A166KEX2_9AGAM</name>
<evidence type="ECO:0000256" key="1">
    <source>
        <dbReference type="SAM" id="MobiDB-lite"/>
    </source>
</evidence>
<feature type="signal peptide" evidence="3">
    <location>
        <begin position="1"/>
        <end position="21"/>
    </location>
</feature>
<protein>
    <submittedName>
        <fullName evidence="4">Uncharacterized protein</fullName>
    </submittedName>
</protein>
<evidence type="ECO:0000313" key="4">
    <source>
        <dbReference type="EMBL" id="KZP21836.1"/>
    </source>
</evidence>
<accession>A0A166KEX2</accession>
<evidence type="ECO:0000256" key="3">
    <source>
        <dbReference type="SAM" id="SignalP"/>
    </source>
</evidence>
<feature type="region of interest" description="Disordered" evidence="1">
    <location>
        <begin position="802"/>
        <end position="846"/>
    </location>
</feature>
<dbReference type="AlphaFoldDB" id="A0A166KEX2"/>
<reference evidence="4 5" key="1">
    <citation type="journal article" date="2016" name="Mol. Biol. Evol.">
        <title>Comparative Genomics of Early-Diverging Mushroom-Forming Fungi Provides Insights into the Origins of Lignocellulose Decay Capabilities.</title>
        <authorList>
            <person name="Nagy L.G."/>
            <person name="Riley R."/>
            <person name="Tritt A."/>
            <person name="Adam C."/>
            <person name="Daum C."/>
            <person name="Floudas D."/>
            <person name="Sun H."/>
            <person name="Yadav J.S."/>
            <person name="Pangilinan J."/>
            <person name="Larsson K.H."/>
            <person name="Matsuura K."/>
            <person name="Barry K."/>
            <person name="Labutti K."/>
            <person name="Kuo R."/>
            <person name="Ohm R.A."/>
            <person name="Bhattacharya S.S."/>
            <person name="Shirouzu T."/>
            <person name="Yoshinaga Y."/>
            <person name="Martin F.M."/>
            <person name="Grigoriev I.V."/>
            <person name="Hibbett D.S."/>
        </authorList>
    </citation>
    <scope>NUCLEOTIDE SEQUENCE [LARGE SCALE GENOMIC DNA]</scope>
    <source>
        <strain evidence="4 5">CBS 109695</strain>
    </source>
</reference>
<dbReference type="Proteomes" id="UP000076532">
    <property type="component" value="Unassembled WGS sequence"/>
</dbReference>
<feature type="chain" id="PRO_5007876265" evidence="3">
    <location>
        <begin position="22"/>
        <end position="944"/>
    </location>
</feature>
<evidence type="ECO:0000313" key="5">
    <source>
        <dbReference type="Proteomes" id="UP000076532"/>
    </source>
</evidence>
<keyword evidence="2" id="KW-0812">Transmembrane</keyword>
<keyword evidence="2" id="KW-0472">Membrane</keyword>
<gene>
    <name evidence="4" type="ORF">FIBSPDRAFT_1043933</name>
</gene>
<keyword evidence="3" id="KW-0732">Signal</keyword>
<evidence type="ECO:0000256" key="2">
    <source>
        <dbReference type="SAM" id="Phobius"/>
    </source>
</evidence>
<dbReference type="EMBL" id="KV417544">
    <property type="protein sequence ID" value="KZP21836.1"/>
    <property type="molecule type" value="Genomic_DNA"/>
</dbReference>
<keyword evidence="2" id="KW-1133">Transmembrane helix</keyword>
<keyword evidence="5" id="KW-1185">Reference proteome</keyword>
<organism evidence="4 5">
    <name type="scientific">Athelia psychrophila</name>
    <dbReference type="NCBI Taxonomy" id="1759441"/>
    <lineage>
        <taxon>Eukaryota</taxon>
        <taxon>Fungi</taxon>
        <taxon>Dikarya</taxon>
        <taxon>Basidiomycota</taxon>
        <taxon>Agaricomycotina</taxon>
        <taxon>Agaricomycetes</taxon>
        <taxon>Agaricomycetidae</taxon>
        <taxon>Atheliales</taxon>
        <taxon>Atheliaceae</taxon>
        <taxon>Athelia</taxon>
    </lineage>
</organism>
<feature type="transmembrane region" description="Helical" evidence="2">
    <location>
        <begin position="491"/>
        <end position="515"/>
    </location>
</feature>
<feature type="transmembrane region" description="Helical" evidence="2">
    <location>
        <begin position="422"/>
        <end position="443"/>
    </location>
</feature>
<dbReference type="PANTHER" id="PTHR35043:SF7">
    <property type="entry name" value="TRANSCRIPTION FACTOR DOMAIN-CONTAINING PROTEIN"/>
    <property type="match status" value="1"/>
</dbReference>
<dbReference type="OrthoDB" id="9451547at2759"/>
<sequence length="944" mass="105186">MLPLLSTTIYLLICSLNGVDALAVDTTITSLPTSGSSSILAESVNATASSQRCGDIDNCRTLDGIVQSCIVTIVACAWFAVHRNIPAPEPKPSPHRILFLRCTEWAWRPVLDQMESLIVFLVAFLAPEIILAWAIRQAIVALMLYLRLEEIRSQAVEAGNRQNTMEDAAEIARRQPSFYRFITRIRASLRERHNVAEEPSFHGRILKFIDYTLKSSSIAPSHAPCKICKGDGNQCHMVAGARRVAKGDECWTWSHGFFLAMGGFHLYDKDGPLYPLSPANVLELVARGHLVPPTADEISDKSKGDWLSKGVAISQTAWFVVQCITRHVHGLPVTRLEVMTLAYTVITVAMYVVWWKKPLNVQCAVRVPKEEVEEEKVHAYASVWDRIGVHVMGHQDDYVDLRKCKGVPTLWAGKPDYESAQVADVIAVFAAMAFGALHCIAWHSEFQSHLEQELWRSSTIAIIAVPPALMVIGFAAQWFSIYFESKKKARVVLTGVLYAALFAVYTAARVILAVLSFTSLRGLPYAAYETLLSSSITISRDFPSLLLAPPHPTSRKHVKAEPHHILRPARLRAVLQLVLGQGTQDCSVRLSAGVYLKLRWEKDINPIPESDKVVRGRRWCPRCCTSPRRGQDLPRTYHRETVRLIAHLDFPESLALIRPHRHQRFVCMIATNHFCLTDGHGHERLCPRDRAFVFAPTSAPTPPWPPAPGPVRQVTLLLEIYYDFTCQDLPPTIEDAHKELGEEEAEGRGVMSVCKVRVSQIVEHHAILYPDQLTYEAPLRRRGRVPRWALVGAGFGMISSSPGPCAASPRPPTQGPLRLERDHRGAGAGHRHAERLSERTRNGATRRRPLKLIRLDRVLPGAGASAEVTTRRQALVGSGYEAGAMEIEIQPQLWIQILNNFVAGQGVARNLVVLRAARSSKRNSEKGAEDVTSRGFPKYVLVRL</sequence>
<feature type="transmembrane region" description="Helical" evidence="2">
    <location>
        <begin position="455"/>
        <end position="479"/>
    </location>
</feature>